<dbReference type="InterPro" id="IPR028082">
    <property type="entry name" value="Peripla_BP_I"/>
</dbReference>
<name>A0A510K4W1_9FUSO</name>
<dbReference type="SUPFAM" id="SSF53822">
    <property type="entry name" value="Periplasmic binding protein-like I"/>
    <property type="match status" value="1"/>
</dbReference>
<evidence type="ECO:0000256" key="1">
    <source>
        <dbReference type="ARBA" id="ARBA00022491"/>
    </source>
</evidence>
<dbReference type="PROSITE" id="PS50932">
    <property type="entry name" value="HTH_LACI_2"/>
    <property type="match status" value="1"/>
</dbReference>
<reference evidence="6 7" key="1">
    <citation type="submission" date="2019-07" db="EMBL/GenBank/DDBJ databases">
        <title>Complete Genome Sequence of Leptotrichia wadei Strain JMUB3933.</title>
        <authorList>
            <person name="Watanabe S."/>
            <person name="Cui L."/>
        </authorList>
    </citation>
    <scope>NUCLEOTIDE SEQUENCE [LARGE SCALE GENOMIC DNA]</scope>
    <source>
        <strain evidence="6 7">JMUB3933</strain>
    </source>
</reference>
<dbReference type="SUPFAM" id="SSF47413">
    <property type="entry name" value="lambda repressor-like DNA-binding domains"/>
    <property type="match status" value="1"/>
</dbReference>
<dbReference type="EMBL" id="AP019834">
    <property type="protein sequence ID" value="BBM46594.1"/>
    <property type="molecule type" value="Genomic_DNA"/>
</dbReference>
<dbReference type="GO" id="GO:0003700">
    <property type="term" value="F:DNA-binding transcription factor activity"/>
    <property type="evidence" value="ECO:0007669"/>
    <property type="project" value="TreeGrafter"/>
</dbReference>
<dbReference type="InterPro" id="IPR046335">
    <property type="entry name" value="LacI/GalR-like_sensor"/>
</dbReference>
<evidence type="ECO:0000256" key="3">
    <source>
        <dbReference type="ARBA" id="ARBA00023125"/>
    </source>
</evidence>
<evidence type="ECO:0000313" key="6">
    <source>
        <dbReference type="EMBL" id="BBM46594.1"/>
    </source>
</evidence>
<dbReference type="Proteomes" id="UP000321397">
    <property type="component" value="Chromosome"/>
</dbReference>
<organism evidence="6 7">
    <name type="scientific">Leptotrichia wadei</name>
    <dbReference type="NCBI Taxonomy" id="157687"/>
    <lineage>
        <taxon>Bacteria</taxon>
        <taxon>Fusobacteriati</taxon>
        <taxon>Fusobacteriota</taxon>
        <taxon>Fusobacteriia</taxon>
        <taxon>Fusobacteriales</taxon>
        <taxon>Leptotrichiaceae</taxon>
        <taxon>Leptotrichia</taxon>
    </lineage>
</organism>
<keyword evidence="1" id="KW-0678">Repressor</keyword>
<evidence type="ECO:0000259" key="5">
    <source>
        <dbReference type="PROSITE" id="PS50932"/>
    </source>
</evidence>
<dbReference type="Gene3D" id="1.10.260.40">
    <property type="entry name" value="lambda repressor-like DNA-binding domains"/>
    <property type="match status" value="1"/>
</dbReference>
<evidence type="ECO:0000256" key="4">
    <source>
        <dbReference type="ARBA" id="ARBA00023163"/>
    </source>
</evidence>
<dbReference type="InterPro" id="IPR010982">
    <property type="entry name" value="Lambda_DNA-bd_dom_sf"/>
</dbReference>
<dbReference type="SMART" id="SM00354">
    <property type="entry name" value="HTH_LACI"/>
    <property type="match status" value="1"/>
</dbReference>
<dbReference type="AlphaFoldDB" id="A0A510K4W1"/>
<proteinExistence type="predicted"/>
<dbReference type="PANTHER" id="PTHR30146:SF95">
    <property type="entry name" value="RIBOSE OPERON REPRESSOR"/>
    <property type="match status" value="1"/>
</dbReference>
<evidence type="ECO:0000256" key="2">
    <source>
        <dbReference type="ARBA" id="ARBA00023015"/>
    </source>
</evidence>
<dbReference type="PANTHER" id="PTHR30146">
    <property type="entry name" value="LACI-RELATED TRANSCRIPTIONAL REPRESSOR"/>
    <property type="match status" value="1"/>
</dbReference>
<dbReference type="GO" id="GO:0000976">
    <property type="term" value="F:transcription cis-regulatory region binding"/>
    <property type="evidence" value="ECO:0007669"/>
    <property type="project" value="TreeGrafter"/>
</dbReference>
<gene>
    <name evidence="6" type="ORF">JMUB3933_0068</name>
</gene>
<evidence type="ECO:0000313" key="7">
    <source>
        <dbReference type="Proteomes" id="UP000321397"/>
    </source>
</evidence>
<accession>A0A510K4W1</accession>
<dbReference type="InterPro" id="IPR000843">
    <property type="entry name" value="HTH_LacI"/>
</dbReference>
<feature type="domain" description="HTH lacI-type" evidence="5">
    <location>
        <begin position="2"/>
        <end position="55"/>
    </location>
</feature>
<dbReference type="Gene3D" id="3.40.50.2300">
    <property type="match status" value="2"/>
</dbReference>
<dbReference type="CDD" id="cd01392">
    <property type="entry name" value="HTH_LacI"/>
    <property type="match status" value="1"/>
</dbReference>
<dbReference type="RefSeq" id="WP_146959389.1">
    <property type="nucleotide sequence ID" value="NZ_AP019834.1"/>
</dbReference>
<dbReference type="Pfam" id="PF00356">
    <property type="entry name" value="LacI"/>
    <property type="match status" value="1"/>
</dbReference>
<dbReference type="Pfam" id="PF13377">
    <property type="entry name" value="Peripla_BP_3"/>
    <property type="match status" value="1"/>
</dbReference>
<dbReference type="CDD" id="cd06291">
    <property type="entry name" value="PBP1_Qymf-like"/>
    <property type="match status" value="1"/>
</dbReference>
<keyword evidence="4" id="KW-0804">Transcription</keyword>
<protein>
    <submittedName>
        <fullName evidence="6">LacI family transcriptional regulator</fullName>
    </submittedName>
</protein>
<keyword evidence="3" id="KW-0238">DNA-binding</keyword>
<keyword evidence="2" id="KW-0805">Transcription regulation</keyword>
<sequence>MPTMKDVAKLAEVSVGSVSKYFNGIALKEKTKLAIEKAVKELNYEPNIYAKGLKINRTNTVVLIIPSIWNPFFSELTFHIEKELRKHEIKLILYNSENNIENEIQFITMSRQNKVDGIIAVTYSNIDEYISESLPFVSIDRFFSHKTNFVSSDNYSGGRLATEMLIKHGSKNLAYIGHGSKYSNDTISRLNGFKDYCSEHNIFNQICYNTGTREEFEIEVDNFIKKFIITKKIDGIFSSTDAHAFYILEKLEDLNISVPEDVQIIGFDGVKSSKREKNYLSTIRQNIEEIAIQSVKILVDTIENTENIENKTNVKIPVTFLSGKTTRYISLR</sequence>